<dbReference type="EMBL" id="QRXI01000050">
    <property type="protein sequence ID" value="RGT86295.1"/>
    <property type="molecule type" value="Genomic_DNA"/>
</dbReference>
<keyword evidence="1" id="KW-1133">Transmembrane helix</keyword>
<evidence type="ECO:0000313" key="3">
    <source>
        <dbReference type="Proteomes" id="UP000283833"/>
    </source>
</evidence>
<dbReference type="AlphaFoldDB" id="A0A412Q8B8"/>
<evidence type="ECO:0008006" key="4">
    <source>
        <dbReference type="Google" id="ProtNLM"/>
    </source>
</evidence>
<proteinExistence type="predicted"/>
<comment type="caution">
    <text evidence="2">The sequence shown here is derived from an EMBL/GenBank/DDBJ whole genome shotgun (WGS) entry which is preliminary data.</text>
</comment>
<keyword evidence="1" id="KW-0472">Membrane</keyword>
<evidence type="ECO:0000256" key="1">
    <source>
        <dbReference type="SAM" id="Phobius"/>
    </source>
</evidence>
<feature type="transmembrane region" description="Helical" evidence="1">
    <location>
        <begin position="20"/>
        <end position="40"/>
    </location>
</feature>
<keyword evidence="1" id="KW-0812">Transmembrane</keyword>
<reference evidence="2 3" key="1">
    <citation type="submission" date="2018-08" db="EMBL/GenBank/DDBJ databases">
        <title>A genome reference for cultivated species of the human gut microbiota.</title>
        <authorList>
            <person name="Zou Y."/>
            <person name="Xue W."/>
            <person name="Luo G."/>
        </authorList>
    </citation>
    <scope>NUCLEOTIDE SEQUENCE [LARGE SCALE GENOMIC DNA]</scope>
    <source>
        <strain evidence="2 3">AF18-14</strain>
    </source>
</reference>
<organism evidence="2 3">
    <name type="scientific">Phocaeicola vulgatus</name>
    <name type="common">Bacteroides vulgatus</name>
    <dbReference type="NCBI Taxonomy" id="821"/>
    <lineage>
        <taxon>Bacteria</taxon>
        <taxon>Pseudomonadati</taxon>
        <taxon>Bacteroidota</taxon>
        <taxon>Bacteroidia</taxon>
        <taxon>Bacteroidales</taxon>
        <taxon>Bacteroidaceae</taxon>
        <taxon>Phocaeicola</taxon>
    </lineage>
</organism>
<name>A0A412Q8B8_PHOVU</name>
<dbReference type="Proteomes" id="UP000283833">
    <property type="component" value="Unassembled WGS sequence"/>
</dbReference>
<evidence type="ECO:0000313" key="2">
    <source>
        <dbReference type="EMBL" id="RGT86295.1"/>
    </source>
</evidence>
<gene>
    <name evidence="2" type="ORF">DWX04_21455</name>
</gene>
<protein>
    <recommendedName>
        <fullName evidence="4">Transmembrane protein</fullName>
    </recommendedName>
</protein>
<sequence length="136" mass="15401">MVAYINIQMTEYLATNYSLFDLAIVTIVIVSILILGLVYFSGSKKKTECTASLSVEEEKSDSDLVLSPRITIVFQKDLSDDEELSREIADMYISNRAYYYAGKIPPFQHQVLSEKSDDVFVKYESVDFSALSKIDI</sequence>
<accession>A0A412Q8B8</accession>